<keyword evidence="4" id="KW-0862">Zinc</keyword>
<evidence type="ECO:0000256" key="2">
    <source>
        <dbReference type="ARBA" id="ARBA00022723"/>
    </source>
</evidence>
<dbReference type="SMART" id="SM00547">
    <property type="entry name" value="ZnF_RBZ"/>
    <property type="match status" value="1"/>
</dbReference>
<feature type="region of interest" description="Disordered" evidence="6">
    <location>
        <begin position="594"/>
        <end position="618"/>
    </location>
</feature>
<dbReference type="Proteomes" id="UP000274429">
    <property type="component" value="Unassembled WGS sequence"/>
</dbReference>
<keyword evidence="3 5" id="KW-0863">Zinc-finger</keyword>
<feature type="domain" description="RanBP2-type" evidence="7">
    <location>
        <begin position="651"/>
        <end position="680"/>
    </location>
</feature>
<dbReference type="InterPro" id="IPR001876">
    <property type="entry name" value="Znf_RanBP2"/>
</dbReference>
<evidence type="ECO:0000256" key="3">
    <source>
        <dbReference type="ARBA" id="ARBA00022771"/>
    </source>
</evidence>
<dbReference type="InterPro" id="IPR016563">
    <property type="entry name" value="Npl4"/>
</dbReference>
<evidence type="ECO:0000259" key="7">
    <source>
        <dbReference type="PROSITE" id="PS50199"/>
    </source>
</evidence>
<dbReference type="STRING" id="6205.A0A0R3X7L0"/>
<keyword evidence="2" id="KW-0479">Metal-binding</keyword>
<feature type="domain" description="MPN" evidence="8">
    <location>
        <begin position="220"/>
        <end position="363"/>
    </location>
</feature>
<dbReference type="PIRSF" id="PIRSF010052">
    <property type="entry name" value="Polyub_prc_Npl4"/>
    <property type="match status" value="1"/>
</dbReference>
<dbReference type="InterPro" id="IPR007717">
    <property type="entry name" value="NPL4_C"/>
</dbReference>
<dbReference type="Pfam" id="PF05021">
    <property type="entry name" value="NPL4"/>
    <property type="match status" value="1"/>
</dbReference>
<evidence type="ECO:0000256" key="1">
    <source>
        <dbReference type="ARBA" id="ARBA00011025"/>
    </source>
</evidence>
<sequence>MIIRIQSELGTKRVEVSESDHVAKLFELTSKAFNLDPSSEWQLSKSRKASDALRRNSRIMIKTAKFQNGDILYVISKPKLSSSRAPTQDADIKEASLGPLKEDDVDKIIDAMDGKIKRPKGHLCHHPDSGVCIHCVPLEPSDPNYLSLCDPPVKFMSFHAYLRKLRGGQNKGKLVRLENTRCSLRGGCTSHPPWPAGICTQCQPNPVTLEVQPYRHVDYVQFENGEVVETFLDFWRLTGRQRIGLLLGEYAPFDTAGAPPLAIKAVVAAIYEPPQVATNRSVKLTCPLDQLMPPSAVVTAEALGLKPVGWIFTDLTADGADGSVKHYRGDMDTFFMSAEECITAARLQNLHPNPSRDSPDGHFGSKFVTVVVTGGKDNEIHFEAYQVSNVAMALESAGILVPTFDAPELGYIRESTKDRYVPDVFYATKDKYGNTVTKIGRPLPVEYLLVDMPAAFPVEQTFTFAEQSTYHIAPHDKFPVENREELGQKQVLSTSVKYEILTFEAFYPFLPSLQSVEAFARQFVAYGRNRLYGCLNNFHVLAWLAEQVDRLPLDQSSFDSLLATLRASKSVTEWADSCPAWGSLELILKTLGGSTTTPSSPMDTSNTGGNGPHRGAQTSTASFRDVVAGTAFTSSSATATSSTSDAEGESSDGFWACQHCTFHNGLDRNECEICSLPRHSS</sequence>
<dbReference type="WBParaSite" id="TTAC_0000953501-mRNA-1">
    <property type="protein sequence ID" value="TTAC_0000953501-mRNA-1"/>
    <property type="gene ID" value="TTAC_0000953501"/>
</dbReference>
<dbReference type="PANTHER" id="PTHR12710:SF0">
    <property type="entry name" value="NUCLEAR PROTEIN LOCALIZATION PROTEIN 4 HOMOLOG"/>
    <property type="match status" value="1"/>
</dbReference>
<dbReference type="PROSITE" id="PS01358">
    <property type="entry name" value="ZF_RANBP2_1"/>
    <property type="match status" value="1"/>
</dbReference>
<evidence type="ECO:0000313" key="11">
    <source>
        <dbReference type="WBParaSite" id="TTAC_0000953501-mRNA-1"/>
    </source>
</evidence>
<dbReference type="InterPro" id="IPR037518">
    <property type="entry name" value="MPN"/>
</dbReference>
<organism evidence="11">
    <name type="scientific">Hydatigena taeniaeformis</name>
    <name type="common">Feline tapeworm</name>
    <name type="synonym">Taenia taeniaeformis</name>
    <dbReference type="NCBI Taxonomy" id="6205"/>
    <lineage>
        <taxon>Eukaryota</taxon>
        <taxon>Metazoa</taxon>
        <taxon>Spiralia</taxon>
        <taxon>Lophotrochozoa</taxon>
        <taxon>Platyhelminthes</taxon>
        <taxon>Cestoda</taxon>
        <taxon>Eucestoda</taxon>
        <taxon>Cyclophyllidea</taxon>
        <taxon>Taeniidae</taxon>
        <taxon>Hydatigera</taxon>
    </lineage>
</organism>
<proteinExistence type="inferred from homology"/>
<dbReference type="GO" id="GO:0031625">
    <property type="term" value="F:ubiquitin protein ligase binding"/>
    <property type="evidence" value="ECO:0007669"/>
    <property type="project" value="TreeGrafter"/>
</dbReference>
<dbReference type="SUPFAM" id="SSF90209">
    <property type="entry name" value="Ran binding protein zinc finger-like"/>
    <property type="match status" value="1"/>
</dbReference>
<evidence type="ECO:0000256" key="4">
    <source>
        <dbReference type="ARBA" id="ARBA00022833"/>
    </source>
</evidence>
<dbReference type="InterPro" id="IPR024682">
    <property type="entry name" value="Npl4_Ub-like_dom"/>
</dbReference>
<dbReference type="OrthoDB" id="10251089at2759"/>
<dbReference type="GO" id="GO:0008270">
    <property type="term" value="F:zinc ion binding"/>
    <property type="evidence" value="ECO:0007669"/>
    <property type="project" value="UniProtKB-KW"/>
</dbReference>
<dbReference type="CDD" id="cd08061">
    <property type="entry name" value="MPN_NPL4"/>
    <property type="match status" value="1"/>
</dbReference>
<comment type="similarity">
    <text evidence="1">Belongs to the NPL4 family.</text>
</comment>
<name>A0A0R3X7L0_HYDTA</name>
<evidence type="ECO:0000256" key="6">
    <source>
        <dbReference type="SAM" id="MobiDB-lite"/>
    </source>
</evidence>
<feature type="compositionally biased region" description="Low complexity" evidence="6">
    <location>
        <begin position="594"/>
        <end position="607"/>
    </location>
</feature>
<evidence type="ECO:0000313" key="10">
    <source>
        <dbReference type="Proteomes" id="UP000274429"/>
    </source>
</evidence>
<dbReference type="Pfam" id="PF05020">
    <property type="entry name" value="zf-NPL4"/>
    <property type="match status" value="1"/>
</dbReference>
<gene>
    <name evidence="9" type="ORF">TTAC_LOCUS9520</name>
</gene>
<evidence type="ECO:0000256" key="5">
    <source>
        <dbReference type="PROSITE-ProRule" id="PRU00322"/>
    </source>
</evidence>
<reference evidence="11" key="1">
    <citation type="submission" date="2017-02" db="UniProtKB">
        <authorList>
            <consortium name="WormBaseParasite"/>
        </authorList>
    </citation>
    <scope>IDENTIFICATION</scope>
</reference>
<dbReference type="EMBL" id="UYWX01020864">
    <property type="protein sequence ID" value="VDM34352.1"/>
    <property type="molecule type" value="Genomic_DNA"/>
</dbReference>
<protein>
    <submittedName>
        <fullName evidence="11">Nuclear protein localization protein 4 homolog</fullName>
    </submittedName>
</protein>
<accession>A0A0R3X7L0</accession>
<evidence type="ECO:0000313" key="9">
    <source>
        <dbReference type="EMBL" id="VDM34352.1"/>
    </source>
</evidence>
<evidence type="ECO:0000259" key="8">
    <source>
        <dbReference type="PROSITE" id="PS50249"/>
    </source>
</evidence>
<reference evidence="9 10" key="2">
    <citation type="submission" date="2018-11" db="EMBL/GenBank/DDBJ databases">
        <authorList>
            <consortium name="Pathogen Informatics"/>
        </authorList>
    </citation>
    <scope>NUCLEOTIDE SEQUENCE [LARGE SCALE GENOMIC DNA]</scope>
</reference>
<dbReference type="Gene3D" id="2.30.30.380">
    <property type="entry name" value="Zn-finger domain of Sec23/24"/>
    <property type="match status" value="1"/>
</dbReference>
<dbReference type="PANTHER" id="PTHR12710">
    <property type="entry name" value="NUCLEAR PROTEIN LOCALIZATION 4"/>
    <property type="match status" value="1"/>
</dbReference>
<dbReference type="PROSITE" id="PS50199">
    <property type="entry name" value="ZF_RANBP2_2"/>
    <property type="match status" value="1"/>
</dbReference>
<dbReference type="PROSITE" id="PS50249">
    <property type="entry name" value="MPN"/>
    <property type="match status" value="1"/>
</dbReference>
<dbReference type="GO" id="GO:0005634">
    <property type="term" value="C:nucleus"/>
    <property type="evidence" value="ECO:0007669"/>
    <property type="project" value="TreeGrafter"/>
</dbReference>
<dbReference type="GO" id="GO:0006511">
    <property type="term" value="P:ubiquitin-dependent protein catabolic process"/>
    <property type="evidence" value="ECO:0007669"/>
    <property type="project" value="InterPro"/>
</dbReference>
<keyword evidence="10" id="KW-1185">Reference proteome</keyword>
<dbReference type="Gene3D" id="3.10.20.90">
    <property type="entry name" value="Phosphatidylinositol 3-kinase Catalytic Subunit, Chain A, domain 1"/>
    <property type="match status" value="1"/>
</dbReference>
<dbReference type="GO" id="GO:0043130">
    <property type="term" value="F:ubiquitin binding"/>
    <property type="evidence" value="ECO:0007669"/>
    <property type="project" value="TreeGrafter"/>
</dbReference>
<dbReference type="Pfam" id="PF11543">
    <property type="entry name" value="UN_NPL4"/>
    <property type="match status" value="1"/>
</dbReference>
<dbReference type="InterPro" id="IPR036443">
    <property type="entry name" value="Znf_RanBP2_sf"/>
</dbReference>
<dbReference type="AlphaFoldDB" id="A0A0R3X7L0"/>
<dbReference type="InterPro" id="IPR007716">
    <property type="entry name" value="NPL4_Zn-bd_put"/>
</dbReference>